<feature type="region of interest" description="Disordered" evidence="1">
    <location>
        <begin position="69"/>
        <end position="164"/>
    </location>
</feature>
<organism evidence="2">
    <name type="scientific">Zea mays</name>
    <name type="common">Maize</name>
    <dbReference type="NCBI Taxonomy" id="4577"/>
    <lineage>
        <taxon>Eukaryota</taxon>
        <taxon>Viridiplantae</taxon>
        <taxon>Streptophyta</taxon>
        <taxon>Embryophyta</taxon>
        <taxon>Tracheophyta</taxon>
        <taxon>Spermatophyta</taxon>
        <taxon>Magnoliopsida</taxon>
        <taxon>Liliopsida</taxon>
        <taxon>Poales</taxon>
        <taxon>Poaceae</taxon>
        <taxon>PACMAD clade</taxon>
        <taxon>Panicoideae</taxon>
        <taxon>Andropogonodae</taxon>
        <taxon>Andropogoneae</taxon>
        <taxon>Tripsacinae</taxon>
        <taxon>Zea</taxon>
    </lineage>
</organism>
<reference evidence="2" key="2">
    <citation type="submission" date="2012-06" db="EMBL/GenBank/DDBJ databases">
        <authorList>
            <person name="Yu Y."/>
            <person name="Currie J."/>
            <person name="Lomeli R."/>
            <person name="Angelova A."/>
            <person name="Collura K."/>
            <person name="Wissotski M."/>
            <person name="Campos D."/>
            <person name="Kudrna D."/>
            <person name="Golser W."/>
            <person name="Ashely E."/>
            <person name="Descour A."/>
            <person name="Fernandes J."/>
            <person name="Soderlund C."/>
            <person name="Walbot V."/>
        </authorList>
    </citation>
    <scope>NUCLEOTIDE SEQUENCE</scope>
    <source>
        <strain evidence="2">B73</strain>
    </source>
</reference>
<reference evidence="2" key="1">
    <citation type="journal article" date="2009" name="PLoS Genet.">
        <title>Sequencing, mapping, and analysis of 27,455 maize full-length cDNAs.</title>
        <authorList>
            <person name="Soderlund C."/>
            <person name="Descour A."/>
            <person name="Kudrna D."/>
            <person name="Bomhoff M."/>
            <person name="Boyd L."/>
            <person name="Currie J."/>
            <person name="Angelova A."/>
            <person name="Collura K."/>
            <person name="Wissotski M."/>
            <person name="Ashley E."/>
            <person name="Morrow D."/>
            <person name="Fernandes J."/>
            <person name="Walbot V."/>
            <person name="Yu Y."/>
        </authorList>
    </citation>
    <scope>NUCLEOTIDE SEQUENCE</scope>
    <source>
        <strain evidence="2">B73</strain>
    </source>
</reference>
<feature type="region of interest" description="Disordered" evidence="1">
    <location>
        <begin position="177"/>
        <end position="232"/>
    </location>
</feature>
<evidence type="ECO:0000256" key="1">
    <source>
        <dbReference type="SAM" id="MobiDB-lite"/>
    </source>
</evidence>
<sequence>MYQTGEAPSCMGYSRTGETRNPSLEGDGHLGHEEVDDVQVEGDGCHHVLVVGVALQQLVGVIDDEAREHHGGQDAVDGHGYPSQREADLDDDVHQQHDEAGEQEGEREGEVVAPLDAPEGEEGEPQDSSSCEDGSLQDHCAEGGGGGDGDAETAAESEYGEQDEVPGVLLPVLEHGEHDDERGQEDRDVRGPDGGGGAGGEEARDRADEARGGRDGRGERELEGENGVHLPHEGPAQARILLLRHFLRRGCLLLRRRRRCSPGARGHGRLEVARRRARLHCALSPVAGR</sequence>
<dbReference type="AlphaFoldDB" id="C4J3R6"/>
<feature type="compositionally biased region" description="Basic and acidic residues" evidence="1">
    <location>
        <begin position="177"/>
        <end position="191"/>
    </location>
</feature>
<feature type="compositionally biased region" description="Basic and acidic residues" evidence="1">
    <location>
        <begin position="92"/>
        <end position="110"/>
    </location>
</feature>
<name>C4J3R6_MAIZE</name>
<protein>
    <submittedName>
        <fullName evidence="2">Uncharacterized protein</fullName>
    </submittedName>
</protein>
<feature type="compositionally biased region" description="Acidic residues" evidence="1">
    <location>
        <begin position="149"/>
        <end position="164"/>
    </location>
</feature>
<proteinExistence type="evidence at transcript level"/>
<evidence type="ECO:0000313" key="2">
    <source>
        <dbReference type="EMBL" id="ACR35816.1"/>
    </source>
</evidence>
<feature type="region of interest" description="Disordered" evidence="1">
    <location>
        <begin position="1"/>
        <end position="30"/>
    </location>
</feature>
<accession>C4J3R6</accession>
<dbReference type="EMBL" id="BT085463">
    <property type="protein sequence ID" value="ACR35816.1"/>
    <property type="molecule type" value="mRNA"/>
</dbReference>
<feature type="compositionally biased region" description="Basic and acidic residues" evidence="1">
    <location>
        <begin position="201"/>
        <end position="223"/>
    </location>
</feature>